<organism evidence="1 2">
    <name type="scientific">Azorhizobium oxalatiphilum</name>
    <dbReference type="NCBI Taxonomy" id="980631"/>
    <lineage>
        <taxon>Bacteria</taxon>
        <taxon>Pseudomonadati</taxon>
        <taxon>Pseudomonadota</taxon>
        <taxon>Alphaproteobacteria</taxon>
        <taxon>Hyphomicrobiales</taxon>
        <taxon>Xanthobacteraceae</taxon>
        <taxon>Azorhizobium</taxon>
    </lineage>
</organism>
<evidence type="ECO:0000313" key="2">
    <source>
        <dbReference type="Proteomes" id="UP000606044"/>
    </source>
</evidence>
<reference evidence="1" key="2">
    <citation type="submission" date="2020-09" db="EMBL/GenBank/DDBJ databases">
        <authorList>
            <person name="Sun Q."/>
            <person name="Sedlacek I."/>
        </authorList>
    </citation>
    <scope>NUCLEOTIDE SEQUENCE</scope>
    <source>
        <strain evidence="1">CCM 7897</strain>
    </source>
</reference>
<dbReference type="Proteomes" id="UP000606044">
    <property type="component" value="Unassembled WGS sequence"/>
</dbReference>
<reference evidence="1" key="1">
    <citation type="journal article" date="2014" name="Int. J. Syst. Evol. Microbiol.">
        <title>Complete genome sequence of Corynebacterium casei LMG S-19264T (=DSM 44701T), isolated from a smear-ripened cheese.</title>
        <authorList>
            <consortium name="US DOE Joint Genome Institute (JGI-PGF)"/>
            <person name="Walter F."/>
            <person name="Albersmeier A."/>
            <person name="Kalinowski J."/>
            <person name="Ruckert C."/>
        </authorList>
    </citation>
    <scope>NUCLEOTIDE SEQUENCE</scope>
    <source>
        <strain evidence="1">CCM 7897</strain>
    </source>
</reference>
<dbReference type="AlphaFoldDB" id="A0A917C7R5"/>
<name>A0A917C7R5_9HYPH</name>
<accession>A0A917C7R5</accession>
<gene>
    <name evidence="1" type="ORF">GCM10007301_39440</name>
</gene>
<keyword evidence="2" id="KW-1185">Reference proteome</keyword>
<dbReference type="RefSeq" id="WP_188581767.1">
    <property type="nucleotide sequence ID" value="NZ_BMCT01000006.1"/>
</dbReference>
<comment type="caution">
    <text evidence="1">The sequence shown here is derived from an EMBL/GenBank/DDBJ whole genome shotgun (WGS) entry which is preliminary data.</text>
</comment>
<dbReference type="EMBL" id="BMCT01000006">
    <property type="protein sequence ID" value="GGF75635.1"/>
    <property type="molecule type" value="Genomic_DNA"/>
</dbReference>
<evidence type="ECO:0000313" key="1">
    <source>
        <dbReference type="EMBL" id="GGF75635.1"/>
    </source>
</evidence>
<protein>
    <submittedName>
        <fullName evidence="1">Uncharacterized protein</fullName>
    </submittedName>
</protein>
<proteinExistence type="predicted"/>
<sequence>MSAVSYSTPKFVPAAKAESKKGFWARVLDAIIAARTEQAEREVLKYVQRPGRYPLM</sequence>